<accession>A0ABS6VVT4</accession>
<dbReference type="EC" id="5.2.1.8" evidence="3"/>
<comment type="catalytic activity">
    <reaction evidence="1">
        <text>[protein]-peptidylproline (omega=180) = [protein]-peptidylproline (omega=0)</text>
        <dbReference type="Rhea" id="RHEA:16237"/>
        <dbReference type="Rhea" id="RHEA-COMP:10747"/>
        <dbReference type="Rhea" id="RHEA-COMP:10748"/>
        <dbReference type="ChEBI" id="CHEBI:83833"/>
        <dbReference type="ChEBI" id="CHEBI:83834"/>
        <dbReference type="EC" id="5.2.1.8"/>
    </reaction>
</comment>
<keyword evidence="6" id="KW-1133">Transmembrane helix</keyword>
<keyword evidence="6" id="KW-0472">Membrane</keyword>
<dbReference type="PANTHER" id="PTHR47245:SF2">
    <property type="entry name" value="PEPTIDYL-PROLYL CIS-TRANS ISOMERASE HP_0175-RELATED"/>
    <property type="match status" value="1"/>
</dbReference>
<dbReference type="Proteomes" id="UP001166291">
    <property type="component" value="Unassembled WGS sequence"/>
</dbReference>
<evidence type="ECO:0000256" key="4">
    <source>
        <dbReference type="ARBA" id="ARBA00023110"/>
    </source>
</evidence>
<comment type="similarity">
    <text evidence="2">Belongs to the PpiC/parvulin rotamase family.</text>
</comment>
<dbReference type="InterPro" id="IPR050245">
    <property type="entry name" value="PrsA_foldase"/>
</dbReference>
<name>A0ABS6VVT4_9GAMM</name>
<sequence length="310" mass="35655">MYRVLREPLLHFLLIGIGMFVVFAYLNPSSMDDPRRISVSRADLLTFMQYQARAIDGERLNIILDQLPEDKMQKVIDDYVREEVLFREAKSLGLDRYDYTAKRRLVQRMEYTLRDLVDSVDISQETLSKYYAQHQAAYYVESEITFTHVFISTKNRVPEAALLVAERTLQQLQQRRELFNHATSYGDRFLYHSNYIGKGAQTVLDHFGAGFQQQVFALSEDTLNTWQGPILSEYGYHLVQVASIKKGYQPELKEVYARVMSDAQRYEQQKLLDGAIDVIVADYKIFVEKDGITSGSGLASQPVTVTLDAS</sequence>
<keyword evidence="9" id="KW-1185">Reference proteome</keyword>
<comment type="caution">
    <text evidence="8">The sequence shown here is derived from an EMBL/GenBank/DDBJ whole genome shotgun (WGS) entry which is preliminary data.</text>
</comment>
<gene>
    <name evidence="8" type="ORF">KXJ70_16705</name>
</gene>
<evidence type="ECO:0000256" key="3">
    <source>
        <dbReference type="ARBA" id="ARBA00013194"/>
    </source>
</evidence>
<evidence type="ECO:0000313" key="8">
    <source>
        <dbReference type="EMBL" id="MBW2942439.1"/>
    </source>
</evidence>
<proteinExistence type="inferred from homology"/>
<dbReference type="InterPro" id="IPR000297">
    <property type="entry name" value="PPIase_PpiC"/>
</dbReference>
<feature type="domain" description="PpiC" evidence="7">
    <location>
        <begin position="141"/>
        <end position="243"/>
    </location>
</feature>
<evidence type="ECO:0000256" key="1">
    <source>
        <dbReference type="ARBA" id="ARBA00000971"/>
    </source>
</evidence>
<evidence type="ECO:0000256" key="6">
    <source>
        <dbReference type="SAM" id="Phobius"/>
    </source>
</evidence>
<keyword evidence="6" id="KW-0812">Transmembrane</keyword>
<dbReference type="PROSITE" id="PS50198">
    <property type="entry name" value="PPIC_PPIASE_2"/>
    <property type="match status" value="1"/>
</dbReference>
<evidence type="ECO:0000256" key="2">
    <source>
        <dbReference type="ARBA" id="ARBA00007656"/>
    </source>
</evidence>
<dbReference type="PANTHER" id="PTHR47245">
    <property type="entry name" value="PEPTIDYLPROLYL ISOMERASE"/>
    <property type="match status" value="1"/>
</dbReference>
<keyword evidence="4 5" id="KW-0697">Rotamase</keyword>
<keyword evidence="5 8" id="KW-0413">Isomerase</keyword>
<dbReference type="RefSeq" id="WP_219044681.1">
    <property type="nucleotide sequence ID" value="NZ_JAHWDQ010000005.1"/>
</dbReference>
<dbReference type="Pfam" id="PF13145">
    <property type="entry name" value="Rotamase_2"/>
    <property type="match status" value="1"/>
</dbReference>
<reference evidence="8" key="1">
    <citation type="submission" date="2021-07" db="EMBL/GenBank/DDBJ databases">
        <title>Zhongshania sp. CAU 1632 isolated from seawater.</title>
        <authorList>
            <person name="Kim W."/>
        </authorList>
    </citation>
    <scope>NUCLEOTIDE SEQUENCE</scope>
    <source>
        <strain evidence="8">CAU 1632</strain>
    </source>
</reference>
<evidence type="ECO:0000313" key="9">
    <source>
        <dbReference type="Proteomes" id="UP001166291"/>
    </source>
</evidence>
<dbReference type="GO" id="GO:0016853">
    <property type="term" value="F:isomerase activity"/>
    <property type="evidence" value="ECO:0007669"/>
    <property type="project" value="UniProtKB-KW"/>
</dbReference>
<protein>
    <recommendedName>
        <fullName evidence="3">peptidylprolyl isomerase</fullName>
        <ecNumber evidence="3">5.2.1.8</ecNumber>
    </recommendedName>
</protein>
<dbReference type="EMBL" id="JAHWDQ010000005">
    <property type="protein sequence ID" value="MBW2942439.1"/>
    <property type="molecule type" value="Genomic_DNA"/>
</dbReference>
<evidence type="ECO:0000256" key="5">
    <source>
        <dbReference type="PROSITE-ProRule" id="PRU00278"/>
    </source>
</evidence>
<organism evidence="8 9">
    <name type="scientific">Zhongshania aquimaris</name>
    <dbReference type="NCBI Taxonomy" id="2857107"/>
    <lineage>
        <taxon>Bacteria</taxon>
        <taxon>Pseudomonadati</taxon>
        <taxon>Pseudomonadota</taxon>
        <taxon>Gammaproteobacteria</taxon>
        <taxon>Cellvibrionales</taxon>
        <taxon>Spongiibacteraceae</taxon>
        <taxon>Zhongshania</taxon>
    </lineage>
</organism>
<feature type="transmembrane region" description="Helical" evidence="6">
    <location>
        <begin position="9"/>
        <end position="26"/>
    </location>
</feature>
<evidence type="ECO:0000259" key="7">
    <source>
        <dbReference type="PROSITE" id="PS50198"/>
    </source>
</evidence>